<organism evidence="2 3">
    <name type="scientific">Lentinula lateritia</name>
    <dbReference type="NCBI Taxonomy" id="40482"/>
    <lineage>
        <taxon>Eukaryota</taxon>
        <taxon>Fungi</taxon>
        <taxon>Dikarya</taxon>
        <taxon>Basidiomycota</taxon>
        <taxon>Agaricomycotina</taxon>
        <taxon>Agaricomycetes</taxon>
        <taxon>Agaricomycetidae</taxon>
        <taxon>Agaricales</taxon>
        <taxon>Marasmiineae</taxon>
        <taxon>Omphalotaceae</taxon>
        <taxon>Lentinula</taxon>
    </lineage>
</organism>
<protein>
    <submittedName>
        <fullName evidence="2">Uncharacterized protein</fullName>
    </submittedName>
</protein>
<proteinExistence type="predicted"/>
<feature type="region of interest" description="Disordered" evidence="1">
    <location>
        <begin position="41"/>
        <end position="77"/>
    </location>
</feature>
<evidence type="ECO:0000313" key="3">
    <source>
        <dbReference type="Proteomes" id="UP001150238"/>
    </source>
</evidence>
<dbReference type="Proteomes" id="UP001150238">
    <property type="component" value="Unassembled WGS sequence"/>
</dbReference>
<evidence type="ECO:0000256" key="1">
    <source>
        <dbReference type="SAM" id="MobiDB-lite"/>
    </source>
</evidence>
<reference evidence="2" key="1">
    <citation type="submission" date="2022-08" db="EMBL/GenBank/DDBJ databases">
        <authorList>
            <consortium name="DOE Joint Genome Institute"/>
            <person name="Min B."/>
            <person name="Riley R."/>
            <person name="Sierra-Patev S."/>
            <person name="Naranjo-Ortiz M."/>
            <person name="Looney B."/>
            <person name="Konkel Z."/>
            <person name="Slot J.C."/>
            <person name="Sakamoto Y."/>
            <person name="Steenwyk J.L."/>
            <person name="Rokas A."/>
            <person name="Carro J."/>
            <person name="Camarero S."/>
            <person name="Ferreira P."/>
            <person name="Molpeceres G."/>
            <person name="Ruiz-Duenas F.J."/>
            <person name="Serrano A."/>
            <person name="Henrissat B."/>
            <person name="Drula E."/>
            <person name="Hughes K.W."/>
            <person name="Mata J.L."/>
            <person name="Ishikawa N.K."/>
            <person name="Vargas-Isla R."/>
            <person name="Ushijima S."/>
            <person name="Smith C.A."/>
            <person name="Ahrendt S."/>
            <person name="Andreopoulos W."/>
            <person name="He G."/>
            <person name="Labutti K."/>
            <person name="Lipzen A."/>
            <person name="Ng V."/>
            <person name="Sandor L."/>
            <person name="Barry K."/>
            <person name="Martinez A.T."/>
            <person name="Xiao Y."/>
            <person name="Gibbons J.G."/>
            <person name="Terashima K."/>
            <person name="Hibbett D.S."/>
            <person name="Grigoriev I.V."/>
        </authorList>
    </citation>
    <scope>NUCLEOTIDE SEQUENCE</scope>
    <source>
        <strain evidence="2">Sp2 HRB7682 ss15</strain>
    </source>
</reference>
<accession>A0A9W9DMR9</accession>
<gene>
    <name evidence="2" type="ORF">C8J55DRAFT_516962</name>
</gene>
<reference evidence="2" key="2">
    <citation type="journal article" date="2023" name="Proc. Natl. Acad. Sci. U.S.A.">
        <title>A global phylogenomic analysis of the shiitake genus Lentinula.</title>
        <authorList>
            <person name="Sierra-Patev S."/>
            <person name="Min B."/>
            <person name="Naranjo-Ortiz M."/>
            <person name="Looney B."/>
            <person name="Konkel Z."/>
            <person name="Slot J.C."/>
            <person name="Sakamoto Y."/>
            <person name="Steenwyk J.L."/>
            <person name="Rokas A."/>
            <person name="Carro J."/>
            <person name="Camarero S."/>
            <person name="Ferreira P."/>
            <person name="Molpeceres G."/>
            <person name="Ruiz-Duenas F.J."/>
            <person name="Serrano A."/>
            <person name="Henrissat B."/>
            <person name="Drula E."/>
            <person name="Hughes K.W."/>
            <person name="Mata J.L."/>
            <person name="Ishikawa N.K."/>
            <person name="Vargas-Isla R."/>
            <person name="Ushijima S."/>
            <person name="Smith C.A."/>
            <person name="Donoghue J."/>
            <person name="Ahrendt S."/>
            <person name="Andreopoulos W."/>
            <person name="He G."/>
            <person name="LaButti K."/>
            <person name="Lipzen A."/>
            <person name="Ng V."/>
            <person name="Riley R."/>
            <person name="Sandor L."/>
            <person name="Barry K."/>
            <person name="Martinez A.T."/>
            <person name="Xiao Y."/>
            <person name="Gibbons J.G."/>
            <person name="Terashima K."/>
            <person name="Grigoriev I.V."/>
            <person name="Hibbett D."/>
        </authorList>
    </citation>
    <scope>NUCLEOTIDE SEQUENCE</scope>
    <source>
        <strain evidence="2">Sp2 HRB7682 ss15</strain>
    </source>
</reference>
<dbReference type="AlphaFoldDB" id="A0A9W9DMR9"/>
<sequence>MLKSKLLNESISHFHAEQEERIGEITDAHGVSFNRVKKLAGTSKHHWKKQVDSAQDAILHAKSKERNKDKQHKAKNQ</sequence>
<comment type="caution">
    <text evidence="2">The sequence shown here is derived from an EMBL/GenBank/DDBJ whole genome shotgun (WGS) entry which is preliminary data.</text>
</comment>
<dbReference type="EMBL" id="JANVFS010000020">
    <property type="protein sequence ID" value="KAJ4476444.1"/>
    <property type="molecule type" value="Genomic_DNA"/>
</dbReference>
<name>A0A9W9DMR9_9AGAR</name>
<evidence type="ECO:0000313" key="2">
    <source>
        <dbReference type="EMBL" id="KAJ4476444.1"/>
    </source>
</evidence>